<keyword evidence="12" id="KW-1185">Reference proteome</keyword>
<keyword evidence="2" id="KW-0479">Metal-binding</keyword>
<dbReference type="SUPFAM" id="SSF57716">
    <property type="entry name" value="Glucocorticoid receptor-like (DNA-binding domain)"/>
    <property type="match status" value="1"/>
</dbReference>
<dbReference type="FunFam" id="3.30.50.10:FF:000007">
    <property type="entry name" value="Nitrogen regulatory AreA, N-terminal"/>
    <property type="match status" value="1"/>
</dbReference>
<evidence type="ECO:0000256" key="5">
    <source>
        <dbReference type="ARBA" id="ARBA00023015"/>
    </source>
</evidence>
<comment type="caution">
    <text evidence="11">The sequence shown here is derived from an EMBL/GenBank/DDBJ whole genome shotgun (WGS) entry which is preliminary data.</text>
</comment>
<protein>
    <recommendedName>
        <fullName evidence="10">GATA-type domain-containing protein</fullName>
    </recommendedName>
</protein>
<evidence type="ECO:0000256" key="3">
    <source>
        <dbReference type="ARBA" id="ARBA00022771"/>
    </source>
</evidence>
<sequence>MSIWREIDDSSSESLWKMYSKAKASLPYKERMQNLTWRMMSIKLIRQSIIPTRRQPSFSGSSSVVNGFSNSQNSRTNTFASDEYFSFSPMNSTTSSAPAKTSILTSSLKQINNNNNNNRNNKDNKIGLSGSSNRFLSSTTNNDPTSDDFDYVAHIKKIGQEEKVSHVDLNDYSNLIGNSNSHHSSHNNNHIQTHNSTSNSNIHITRPLARSVGQINPQQISYNSHPSYQQQQRTTTYLDSPSTELNSYLDSLDTISSSYDTPSSFNHFSNSFNTNESHSFLQSIYQNNNDNNNTNNPNSPNSFIQTPNTVETGSYLDSYFQNKSKLGKVGSLTSMTELSGNNPNKRFDTDGDDLMSDAASTIASSYQNARKQSISSISTIKKKPIKKRTPSTTQLQSLSKSESSQSTTTTNATPSATTPSTRCTNCNTQTTPLWRRNPEGQPLCNACGLFLKLHGVVRPLSLKTDVIKKRQRGGGNPIKGPNNTPSSPSRDLGKKQNTSRTKKQLNKDDQQRSQAPSNLTSFSQSTSKAENTRGKEELSIMNFDQFSFNDSGGFQFGADINFDTININNSNINNTNDDTTSNTNNPTNSASPKHDSNSNNNWEWLSMAL</sequence>
<reference evidence="11" key="1">
    <citation type="journal article" date="2021" name="Open Biol.">
        <title>Shared evolutionary footprints suggest mitochondrial oxidative damage underlies multiple complex I losses in fungi.</title>
        <authorList>
            <person name="Schikora-Tamarit M.A."/>
            <person name="Marcet-Houben M."/>
            <person name="Nosek J."/>
            <person name="Gabaldon T."/>
        </authorList>
    </citation>
    <scope>NUCLEOTIDE SEQUENCE</scope>
    <source>
        <strain evidence="11">CBS6341</strain>
    </source>
</reference>
<dbReference type="GO" id="GO:0000981">
    <property type="term" value="F:DNA-binding transcription factor activity, RNA polymerase II-specific"/>
    <property type="evidence" value="ECO:0007669"/>
    <property type="project" value="TreeGrafter"/>
</dbReference>
<dbReference type="InterPro" id="IPR013860">
    <property type="entry name" value="AreA_GATA"/>
</dbReference>
<dbReference type="Proteomes" id="UP000769528">
    <property type="component" value="Unassembled WGS sequence"/>
</dbReference>
<feature type="region of interest" description="Disordered" evidence="9">
    <location>
        <begin position="177"/>
        <end position="201"/>
    </location>
</feature>
<dbReference type="InterPro" id="IPR039355">
    <property type="entry name" value="Transcription_factor_GATA"/>
</dbReference>
<keyword evidence="4" id="KW-0862">Zinc</keyword>
<dbReference type="InterPro" id="IPR013088">
    <property type="entry name" value="Znf_NHR/GATA"/>
</dbReference>
<dbReference type="Pfam" id="PF08550">
    <property type="entry name" value="GATA_AreA"/>
    <property type="match status" value="1"/>
</dbReference>
<proteinExistence type="predicted"/>
<feature type="compositionally biased region" description="Basic residues" evidence="9">
    <location>
        <begin position="380"/>
        <end position="389"/>
    </location>
</feature>
<feature type="region of interest" description="Disordered" evidence="9">
    <location>
        <begin position="373"/>
        <end position="425"/>
    </location>
</feature>
<dbReference type="PANTHER" id="PTHR10071:SF281">
    <property type="entry name" value="BOX A-BINDING FACTOR-RELATED"/>
    <property type="match status" value="1"/>
</dbReference>
<feature type="region of interest" description="Disordered" evidence="9">
    <location>
        <begin position="572"/>
        <end position="609"/>
    </location>
</feature>
<dbReference type="GO" id="GO:0005634">
    <property type="term" value="C:nucleus"/>
    <property type="evidence" value="ECO:0007669"/>
    <property type="project" value="UniProtKB-SubCell"/>
</dbReference>
<dbReference type="PROSITE" id="PS00344">
    <property type="entry name" value="GATA_ZN_FINGER_1"/>
    <property type="match status" value="1"/>
</dbReference>
<feature type="compositionally biased region" description="Polar residues" evidence="9">
    <location>
        <begin position="129"/>
        <end position="144"/>
    </location>
</feature>
<dbReference type="GO" id="GO:0045944">
    <property type="term" value="P:positive regulation of transcription by RNA polymerase II"/>
    <property type="evidence" value="ECO:0007669"/>
    <property type="project" value="TreeGrafter"/>
</dbReference>
<feature type="compositionally biased region" description="Polar residues" evidence="9">
    <location>
        <begin position="481"/>
        <end position="499"/>
    </location>
</feature>
<evidence type="ECO:0000256" key="1">
    <source>
        <dbReference type="ARBA" id="ARBA00004123"/>
    </source>
</evidence>
<evidence type="ECO:0000313" key="12">
    <source>
        <dbReference type="Proteomes" id="UP000769528"/>
    </source>
</evidence>
<feature type="compositionally biased region" description="Low complexity" evidence="9">
    <location>
        <begin position="178"/>
        <end position="201"/>
    </location>
</feature>
<dbReference type="AlphaFoldDB" id="A0A9P8PPT8"/>
<keyword evidence="7" id="KW-0539">Nucleus</keyword>
<name>A0A9P8PPT8_9ASCO</name>
<gene>
    <name evidence="11" type="ORF">WICMUC_002205</name>
</gene>
<keyword evidence="6" id="KW-0804">Transcription</keyword>
<evidence type="ECO:0000256" key="6">
    <source>
        <dbReference type="ARBA" id="ARBA00023163"/>
    </source>
</evidence>
<evidence type="ECO:0000256" key="9">
    <source>
        <dbReference type="SAM" id="MobiDB-lite"/>
    </source>
</evidence>
<evidence type="ECO:0000256" key="8">
    <source>
        <dbReference type="PROSITE-ProRule" id="PRU00094"/>
    </source>
</evidence>
<evidence type="ECO:0000313" key="11">
    <source>
        <dbReference type="EMBL" id="KAH3676183.1"/>
    </source>
</evidence>
<keyword evidence="5" id="KW-0805">Transcription regulation</keyword>
<feature type="compositionally biased region" description="Low complexity" evidence="9">
    <location>
        <begin position="572"/>
        <end position="591"/>
    </location>
</feature>
<organism evidence="11 12">
    <name type="scientific">Wickerhamomyces mucosus</name>
    <dbReference type="NCBI Taxonomy" id="1378264"/>
    <lineage>
        <taxon>Eukaryota</taxon>
        <taxon>Fungi</taxon>
        <taxon>Dikarya</taxon>
        <taxon>Ascomycota</taxon>
        <taxon>Saccharomycotina</taxon>
        <taxon>Saccharomycetes</taxon>
        <taxon>Phaffomycetales</taxon>
        <taxon>Wickerhamomycetaceae</taxon>
        <taxon>Wickerhamomyces</taxon>
    </lineage>
</organism>
<comment type="subcellular location">
    <subcellularLocation>
        <location evidence="1">Nucleus</location>
    </subcellularLocation>
</comment>
<evidence type="ECO:0000259" key="10">
    <source>
        <dbReference type="PROSITE" id="PS50114"/>
    </source>
</evidence>
<dbReference type="GO" id="GO:0000122">
    <property type="term" value="P:negative regulation of transcription by RNA polymerase II"/>
    <property type="evidence" value="ECO:0007669"/>
    <property type="project" value="TreeGrafter"/>
</dbReference>
<dbReference type="GO" id="GO:0000978">
    <property type="term" value="F:RNA polymerase II cis-regulatory region sequence-specific DNA binding"/>
    <property type="evidence" value="ECO:0007669"/>
    <property type="project" value="TreeGrafter"/>
</dbReference>
<accession>A0A9P8PPT8</accession>
<dbReference type="Gene3D" id="3.30.50.10">
    <property type="entry name" value="Erythroid Transcription Factor GATA-1, subunit A"/>
    <property type="match status" value="1"/>
</dbReference>
<keyword evidence="3 8" id="KW-0863">Zinc-finger</keyword>
<dbReference type="OrthoDB" id="3981110at2759"/>
<dbReference type="EMBL" id="JAEUBF010000677">
    <property type="protein sequence ID" value="KAH3676183.1"/>
    <property type="molecule type" value="Genomic_DNA"/>
</dbReference>
<dbReference type="SMART" id="SM00401">
    <property type="entry name" value="ZnF_GATA"/>
    <property type="match status" value="1"/>
</dbReference>
<dbReference type="CDD" id="cd00202">
    <property type="entry name" value="ZnF_GATA"/>
    <property type="match status" value="1"/>
</dbReference>
<evidence type="ECO:0000256" key="2">
    <source>
        <dbReference type="ARBA" id="ARBA00022723"/>
    </source>
</evidence>
<dbReference type="Pfam" id="PF00320">
    <property type="entry name" value="GATA"/>
    <property type="match status" value="1"/>
</dbReference>
<evidence type="ECO:0000256" key="7">
    <source>
        <dbReference type="ARBA" id="ARBA00023242"/>
    </source>
</evidence>
<feature type="region of interest" description="Disordered" evidence="9">
    <location>
        <begin position="110"/>
        <end position="147"/>
    </location>
</feature>
<evidence type="ECO:0000256" key="4">
    <source>
        <dbReference type="ARBA" id="ARBA00022833"/>
    </source>
</evidence>
<dbReference type="PANTHER" id="PTHR10071">
    <property type="entry name" value="TRANSCRIPTION FACTOR GATA FAMILY MEMBER"/>
    <property type="match status" value="1"/>
</dbReference>
<feature type="domain" description="GATA-type" evidence="10">
    <location>
        <begin position="417"/>
        <end position="470"/>
    </location>
</feature>
<feature type="compositionally biased region" description="Low complexity" evidence="9">
    <location>
        <begin position="390"/>
        <end position="421"/>
    </location>
</feature>
<dbReference type="InterPro" id="IPR000679">
    <property type="entry name" value="Znf_GATA"/>
</dbReference>
<feature type="region of interest" description="Disordered" evidence="9">
    <location>
        <begin position="218"/>
        <end position="241"/>
    </location>
</feature>
<reference evidence="11" key="2">
    <citation type="submission" date="2021-01" db="EMBL/GenBank/DDBJ databases">
        <authorList>
            <person name="Schikora-Tamarit M.A."/>
        </authorList>
    </citation>
    <scope>NUCLEOTIDE SEQUENCE</scope>
    <source>
        <strain evidence="11">CBS6341</strain>
    </source>
</reference>
<dbReference type="GO" id="GO:0008270">
    <property type="term" value="F:zinc ion binding"/>
    <property type="evidence" value="ECO:0007669"/>
    <property type="project" value="UniProtKB-KW"/>
</dbReference>
<feature type="compositionally biased region" description="Polar residues" evidence="9">
    <location>
        <begin position="512"/>
        <end position="529"/>
    </location>
</feature>
<feature type="region of interest" description="Disordered" evidence="9">
    <location>
        <begin position="467"/>
        <end position="534"/>
    </location>
</feature>
<dbReference type="PRINTS" id="PR00619">
    <property type="entry name" value="GATAZNFINGER"/>
</dbReference>
<dbReference type="PROSITE" id="PS50114">
    <property type="entry name" value="GATA_ZN_FINGER_2"/>
    <property type="match status" value="1"/>
</dbReference>